<proteinExistence type="predicted"/>
<organism evidence="2 3">
    <name type="scientific">Strigamia maritima</name>
    <name type="common">European centipede</name>
    <name type="synonym">Geophilus maritimus</name>
    <dbReference type="NCBI Taxonomy" id="126957"/>
    <lineage>
        <taxon>Eukaryota</taxon>
        <taxon>Metazoa</taxon>
        <taxon>Ecdysozoa</taxon>
        <taxon>Arthropoda</taxon>
        <taxon>Myriapoda</taxon>
        <taxon>Chilopoda</taxon>
        <taxon>Pleurostigmophora</taxon>
        <taxon>Geophilomorpha</taxon>
        <taxon>Linotaeniidae</taxon>
        <taxon>Strigamia</taxon>
    </lineage>
</organism>
<dbReference type="Proteomes" id="UP000014500">
    <property type="component" value="Unassembled WGS sequence"/>
</dbReference>
<feature type="region of interest" description="Disordered" evidence="1">
    <location>
        <begin position="44"/>
        <end position="104"/>
    </location>
</feature>
<evidence type="ECO:0000313" key="2">
    <source>
        <dbReference type="EnsemblMetazoa" id="SMAR009105-PA"/>
    </source>
</evidence>
<dbReference type="EnsemblMetazoa" id="SMAR009105-RA">
    <property type="protein sequence ID" value="SMAR009105-PA"/>
    <property type="gene ID" value="SMAR009105"/>
</dbReference>
<dbReference type="HOGENOM" id="CLU_2253424_0_0_1"/>
<sequence>MQDEKEATWLSSFHGLLSDAYKKKAQEKSISDLLNMQAVHDHEKTCRKRKLSLPLNKDSGDSSSESEDEKPTKGSSQKTFMVRVREIHPKPKKKITKKPPQKNF</sequence>
<dbReference type="EMBL" id="JH431870">
    <property type="status" value="NOT_ANNOTATED_CDS"/>
    <property type="molecule type" value="Genomic_DNA"/>
</dbReference>
<evidence type="ECO:0000256" key="1">
    <source>
        <dbReference type="SAM" id="MobiDB-lite"/>
    </source>
</evidence>
<accession>T1J640</accession>
<keyword evidence="3" id="KW-1185">Reference proteome</keyword>
<reference evidence="2" key="2">
    <citation type="submission" date="2015-02" db="UniProtKB">
        <authorList>
            <consortium name="EnsemblMetazoa"/>
        </authorList>
    </citation>
    <scope>IDENTIFICATION</scope>
</reference>
<dbReference type="AlphaFoldDB" id="T1J640"/>
<feature type="compositionally biased region" description="Basic residues" evidence="1">
    <location>
        <begin position="90"/>
        <end position="104"/>
    </location>
</feature>
<reference evidence="3" key="1">
    <citation type="submission" date="2011-05" db="EMBL/GenBank/DDBJ databases">
        <authorList>
            <person name="Richards S.R."/>
            <person name="Qu J."/>
            <person name="Jiang H."/>
            <person name="Jhangiani S.N."/>
            <person name="Agravi P."/>
            <person name="Goodspeed R."/>
            <person name="Gross S."/>
            <person name="Mandapat C."/>
            <person name="Jackson L."/>
            <person name="Mathew T."/>
            <person name="Pu L."/>
            <person name="Thornton R."/>
            <person name="Saada N."/>
            <person name="Wilczek-Boney K.B."/>
            <person name="Lee S."/>
            <person name="Kovar C."/>
            <person name="Wu Y."/>
            <person name="Scherer S.E."/>
            <person name="Worley K.C."/>
            <person name="Muzny D.M."/>
            <person name="Gibbs R."/>
        </authorList>
    </citation>
    <scope>NUCLEOTIDE SEQUENCE</scope>
    <source>
        <strain evidence="3">Brora</strain>
    </source>
</reference>
<protein>
    <submittedName>
        <fullName evidence="2">Uncharacterized protein</fullName>
    </submittedName>
</protein>
<evidence type="ECO:0000313" key="3">
    <source>
        <dbReference type="Proteomes" id="UP000014500"/>
    </source>
</evidence>
<name>T1J640_STRMM</name>